<reference evidence="3" key="1">
    <citation type="submission" date="2018-09" db="EMBL/GenBank/DDBJ databases">
        <title>whole genome sequence of T. equiperdum IVM-t1 strain.</title>
        <authorList>
            <person name="Suganuma K."/>
        </authorList>
    </citation>
    <scope>NUCLEOTIDE SEQUENCE [LARGE SCALE GENOMIC DNA]</scope>
    <source>
        <strain evidence="3">IVM-t1</strain>
    </source>
</reference>
<feature type="transmembrane region" description="Helical" evidence="2">
    <location>
        <begin position="48"/>
        <end position="69"/>
    </location>
</feature>
<organism evidence="3">
    <name type="scientific">Trypanosoma brucei equiperdum</name>
    <dbReference type="NCBI Taxonomy" id="630700"/>
    <lineage>
        <taxon>Eukaryota</taxon>
        <taxon>Discoba</taxon>
        <taxon>Euglenozoa</taxon>
        <taxon>Kinetoplastea</taxon>
        <taxon>Metakinetoplastina</taxon>
        <taxon>Trypanosomatida</taxon>
        <taxon>Trypanosomatidae</taxon>
        <taxon>Trypanosoma</taxon>
    </lineage>
</organism>
<evidence type="ECO:0000313" key="3">
    <source>
        <dbReference type="EMBL" id="RHW70293.1"/>
    </source>
</evidence>
<gene>
    <name evidence="3" type="ORF">DPX39_090079600</name>
</gene>
<evidence type="ECO:0000256" key="1">
    <source>
        <dbReference type="SAM" id="MobiDB-lite"/>
    </source>
</evidence>
<proteinExistence type="predicted"/>
<protein>
    <submittedName>
        <fullName evidence="3">Uncharacterized protein</fullName>
    </submittedName>
</protein>
<keyword evidence="2" id="KW-0812">Transmembrane</keyword>
<feature type="compositionally biased region" description="Gly residues" evidence="1">
    <location>
        <begin position="1"/>
        <end position="13"/>
    </location>
</feature>
<keyword evidence="2" id="KW-0472">Membrane</keyword>
<dbReference type="EMBL" id="QSBY01000009">
    <property type="protein sequence ID" value="RHW70293.1"/>
    <property type="molecule type" value="Genomic_DNA"/>
</dbReference>
<feature type="region of interest" description="Disordered" evidence="1">
    <location>
        <begin position="1"/>
        <end position="22"/>
    </location>
</feature>
<sequence>MGMSGDGGGGGGEKPPLGLDERTRQNMRIAEKIGSECFEQNTQILRGLAWRGLRAFFVFGGGVAAFAYAMRRQRSRKEAVDASGDPTQRYLEEMRGLGFDVDTVEEELEVSRRSGESA</sequence>
<evidence type="ECO:0000256" key="2">
    <source>
        <dbReference type="SAM" id="Phobius"/>
    </source>
</evidence>
<name>A0A3L6L105_9TRYP</name>
<accession>A0A3L6L105</accession>
<comment type="caution">
    <text evidence="3">The sequence shown here is derived from an EMBL/GenBank/DDBJ whole genome shotgun (WGS) entry which is preliminary data.</text>
</comment>
<dbReference type="AlphaFoldDB" id="A0A3L6L105"/>
<keyword evidence="2" id="KW-1133">Transmembrane helix</keyword>
<dbReference type="Proteomes" id="UP000266743">
    <property type="component" value="Chromosome 9"/>
</dbReference>